<dbReference type="PROSITE" id="PS01102">
    <property type="entry name" value="ZF_DKSA_1"/>
    <property type="match status" value="1"/>
</dbReference>
<name>K6WAR6_9MICO</name>
<sequence>MAVKANSTGQSGVEADADTLPVRPGEDPWTSEEVAQVRAELEDDIARIAEELQFSESDLAGLMRDYGGGSGDDSADTGGKVLEREQNLTLTQNSRKLLEQNQRALERIDSGSYGRCESCGEPIGKMRLQAFPRATLCVPCKQKQERR</sequence>
<reference evidence="7 8" key="1">
    <citation type="submission" date="2012-08" db="EMBL/GenBank/DDBJ databases">
        <title>Whole genome shotgun sequence of Kineosphaera limosa NBRC 100340.</title>
        <authorList>
            <person name="Yoshida I."/>
            <person name="Isaki S."/>
            <person name="Hosoyama A."/>
            <person name="Tsuchikane K."/>
            <person name="Katsumata H."/>
            <person name="Ando Y."/>
            <person name="Ohji S."/>
            <person name="Hamada M."/>
            <person name="Tamura T."/>
            <person name="Yamazoe A."/>
            <person name="Yamazaki S."/>
            <person name="Fujita N."/>
        </authorList>
    </citation>
    <scope>NUCLEOTIDE SEQUENCE [LARGE SCALE GENOMIC DNA]</scope>
    <source>
        <strain evidence="7 8">NBRC 100340</strain>
    </source>
</reference>
<feature type="region of interest" description="Disordered" evidence="5">
    <location>
        <begin position="1"/>
        <end position="32"/>
    </location>
</feature>
<evidence type="ECO:0000313" key="8">
    <source>
        <dbReference type="Proteomes" id="UP000008366"/>
    </source>
</evidence>
<evidence type="ECO:0000313" key="7">
    <source>
        <dbReference type="EMBL" id="GAB96290.1"/>
    </source>
</evidence>
<keyword evidence="1" id="KW-0479">Metal-binding</keyword>
<evidence type="ECO:0000256" key="5">
    <source>
        <dbReference type="SAM" id="MobiDB-lite"/>
    </source>
</evidence>
<gene>
    <name evidence="7" type="ORF">KILIM_034_00390</name>
</gene>
<feature type="compositionally biased region" description="Polar residues" evidence="5">
    <location>
        <begin position="1"/>
        <end position="11"/>
    </location>
</feature>
<accession>K6WAR6</accession>
<dbReference type="PROSITE" id="PS51128">
    <property type="entry name" value="ZF_DKSA_2"/>
    <property type="match status" value="1"/>
</dbReference>
<comment type="caution">
    <text evidence="7">The sequence shown here is derived from an EMBL/GenBank/DDBJ whole genome shotgun (WGS) entry which is preliminary data.</text>
</comment>
<dbReference type="eggNOG" id="COG1734">
    <property type="taxonomic scope" value="Bacteria"/>
</dbReference>
<protein>
    <recommendedName>
        <fullName evidence="6">Zinc finger DksA/TraR C4-type domain-containing protein</fullName>
    </recommendedName>
</protein>
<evidence type="ECO:0000256" key="2">
    <source>
        <dbReference type="ARBA" id="ARBA00022771"/>
    </source>
</evidence>
<keyword evidence="8" id="KW-1185">Reference proteome</keyword>
<dbReference type="InterPro" id="IPR000962">
    <property type="entry name" value="Znf_DskA_TraR"/>
</dbReference>
<dbReference type="InterPro" id="IPR020458">
    <property type="entry name" value="Znf_DskA_TraR_CS"/>
</dbReference>
<feature type="domain" description="Zinc finger DksA/TraR C4-type" evidence="6">
    <location>
        <begin position="111"/>
        <end position="146"/>
    </location>
</feature>
<dbReference type="AlphaFoldDB" id="K6WAR6"/>
<organism evidence="7 8">
    <name type="scientific">Kineosphaera limosa NBRC 100340</name>
    <dbReference type="NCBI Taxonomy" id="1184609"/>
    <lineage>
        <taxon>Bacteria</taxon>
        <taxon>Bacillati</taxon>
        <taxon>Actinomycetota</taxon>
        <taxon>Actinomycetes</taxon>
        <taxon>Micrococcales</taxon>
        <taxon>Dermatophilaceae</taxon>
        <taxon>Kineosphaera</taxon>
    </lineage>
</organism>
<evidence type="ECO:0000256" key="3">
    <source>
        <dbReference type="ARBA" id="ARBA00022833"/>
    </source>
</evidence>
<dbReference type="SUPFAM" id="SSF109635">
    <property type="entry name" value="DnaK suppressor protein DksA, alpha-hairpin domain"/>
    <property type="match status" value="1"/>
</dbReference>
<dbReference type="PANTHER" id="PTHR33823">
    <property type="entry name" value="RNA POLYMERASE-BINDING TRANSCRIPTION FACTOR DKSA-RELATED"/>
    <property type="match status" value="1"/>
</dbReference>
<dbReference type="Pfam" id="PF01258">
    <property type="entry name" value="zf-dskA_traR"/>
    <property type="match status" value="1"/>
</dbReference>
<dbReference type="PANTHER" id="PTHR33823:SF2">
    <property type="entry name" value="RNA POLYMERASE-BINDING TRANSCRIPTION FACTOR DKSA"/>
    <property type="match status" value="1"/>
</dbReference>
<dbReference type="InterPro" id="IPR037187">
    <property type="entry name" value="DnaK_N"/>
</dbReference>
<dbReference type="SUPFAM" id="SSF57716">
    <property type="entry name" value="Glucocorticoid receptor-like (DNA-binding domain)"/>
    <property type="match status" value="1"/>
</dbReference>
<proteinExistence type="predicted"/>
<feature type="zinc finger region" description="dksA C4-type" evidence="4">
    <location>
        <begin position="116"/>
        <end position="140"/>
    </location>
</feature>
<evidence type="ECO:0000259" key="6">
    <source>
        <dbReference type="Pfam" id="PF01258"/>
    </source>
</evidence>
<evidence type="ECO:0000256" key="4">
    <source>
        <dbReference type="PROSITE-ProRule" id="PRU00510"/>
    </source>
</evidence>
<keyword evidence="3" id="KW-0862">Zinc</keyword>
<dbReference type="Proteomes" id="UP000008366">
    <property type="component" value="Unassembled WGS sequence"/>
</dbReference>
<dbReference type="EMBL" id="BAHD01000034">
    <property type="protein sequence ID" value="GAB96290.1"/>
    <property type="molecule type" value="Genomic_DNA"/>
</dbReference>
<evidence type="ECO:0000256" key="1">
    <source>
        <dbReference type="ARBA" id="ARBA00022723"/>
    </source>
</evidence>
<dbReference type="RefSeq" id="WP_006592822.1">
    <property type="nucleotide sequence ID" value="NZ_BAHD01000034.1"/>
</dbReference>
<dbReference type="GO" id="GO:0008270">
    <property type="term" value="F:zinc ion binding"/>
    <property type="evidence" value="ECO:0007669"/>
    <property type="project" value="UniProtKB-KW"/>
</dbReference>
<dbReference type="Gene3D" id="1.20.120.910">
    <property type="entry name" value="DksA, coiled-coil domain"/>
    <property type="match status" value="1"/>
</dbReference>
<keyword evidence="2" id="KW-0863">Zinc-finger</keyword>
<dbReference type="STRING" id="1184609.KILIM_034_00390"/>